<gene>
    <name evidence="1" type="ORF">PVAP13_8KG350914</name>
</gene>
<evidence type="ECO:0000313" key="1">
    <source>
        <dbReference type="EMBL" id="KAG2563434.1"/>
    </source>
</evidence>
<accession>A0A8T0PZG7</accession>
<dbReference type="EMBL" id="CM029051">
    <property type="protein sequence ID" value="KAG2563434.1"/>
    <property type="molecule type" value="Genomic_DNA"/>
</dbReference>
<proteinExistence type="predicted"/>
<sequence length="87" mass="10061">MNTMQLSSSIGPSTMHGSRRPFRQCFSSRGKLLCFQSGSRPLHHHNGRCTLLCFHLHLRDRAFMVTILHRHRFQDLNMRVPTGQLSS</sequence>
<name>A0A8T0PZG7_PANVG</name>
<dbReference type="AlphaFoldDB" id="A0A8T0PZG7"/>
<dbReference type="Proteomes" id="UP000823388">
    <property type="component" value="Chromosome 8K"/>
</dbReference>
<evidence type="ECO:0000313" key="2">
    <source>
        <dbReference type="Proteomes" id="UP000823388"/>
    </source>
</evidence>
<organism evidence="1 2">
    <name type="scientific">Panicum virgatum</name>
    <name type="common">Blackwell switchgrass</name>
    <dbReference type="NCBI Taxonomy" id="38727"/>
    <lineage>
        <taxon>Eukaryota</taxon>
        <taxon>Viridiplantae</taxon>
        <taxon>Streptophyta</taxon>
        <taxon>Embryophyta</taxon>
        <taxon>Tracheophyta</taxon>
        <taxon>Spermatophyta</taxon>
        <taxon>Magnoliopsida</taxon>
        <taxon>Liliopsida</taxon>
        <taxon>Poales</taxon>
        <taxon>Poaceae</taxon>
        <taxon>PACMAD clade</taxon>
        <taxon>Panicoideae</taxon>
        <taxon>Panicodae</taxon>
        <taxon>Paniceae</taxon>
        <taxon>Panicinae</taxon>
        <taxon>Panicum</taxon>
        <taxon>Panicum sect. Hiantes</taxon>
    </lineage>
</organism>
<keyword evidence="2" id="KW-1185">Reference proteome</keyword>
<comment type="caution">
    <text evidence="1">The sequence shown here is derived from an EMBL/GenBank/DDBJ whole genome shotgun (WGS) entry which is preliminary data.</text>
</comment>
<reference evidence="1" key="1">
    <citation type="submission" date="2020-05" db="EMBL/GenBank/DDBJ databases">
        <title>WGS assembly of Panicum virgatum.</title>
        <authorList>
            <person name="Lovell J.T."/>
            <person name="Jenkins J."/>
            <person name="Shu S."/>
            <person name="Juenger T.E."/>
            <person name="Schmutz J."/>
        </authorList>
    </citation>
    <scope>NUCLEOTIDE SEQUENCE</scope>
    <source>
        <strain evidence="1">AP13</strain>
    </source>
</reference>
<protein>
    <submittedName>
        <fullName evidence="1">Uncharacterized protein</fullName>
    </submittedName>
</protein>